<name>A0A1B9BGC1_CLOBE</name>
<evidence type="ECO:0000313" key="2">
    <source>
        <dbReference type="Proteomes" id="UP000190973"/>
    </source>
</evidence>
<organism evidence="1 2">
    <name type="scientific">Clostridium beijerinckii</name>
    <name type="common">Clostridium MP</name>
    <dbReference type="NCBI Taxonomy" id="1520"/>
    <lineage>
        <taxon>Bacteria</taxon>
        <taxon>Bacillati</taxon>
        <taxon>Bacillota</taxon>
        <taxon>Clostridia</taxon>
        <taxon>Eubacteriales</taxon>
        <taxon>Clostridiaceae</taxon>
        <taxon>Clostridium</taxon>
    </lineage>
</organism>
<evidence type="ECO:0000313" key="1">
    <source>
        <dbReference type="EMBL" id="OOM51071.1"/>
    </source>
</evidence>
<dbReference type="AlphaFoldDB" id="A0A1B9BGC1"/>
<comment type="caution">
    <text evidence="1">The sequence shown here is derived from an EMBL/GenBank/DDBJ whole genome shotgun (WGS) entry which is preliminary data.</text>
</comment>
<dbReference type="Proteomes" id="UP000190973">
    <property type="component" value="Unassembled WGS sequence"/>
</dbReference>
<reference evidence="1 2" key="1">
    <citation type="submission" date="2016-05" db="EMBL/GenBank/DDBJ databases">
        <title>Microbial solvent formation.</title>
        <authorList>
            <person name="Poehlein A."/>
            <person name="Montoya Solano J.D."/>
            <person name="Flitsch S."/>
            <person name="Krabben P."/>
            <person name="Duerre P."/>
            <person name="Daniel R."/>
        </authorList>
    </citation>
    <scope>NUCLEOTIDE SEQUENCE [LARGE SCALE GENOMIC DNA]</scope>
    <source>
        <strain evidence="1 2">DSM 53</strain>
    </source>
</reference>
<dbReference type="RefSeq" id="WP_065419026.1">
    <property type="nucleotide sequence ID" value="NZ_JABTAE010000001.1"/>
</dbReference>
<sequence length="64" mass="7424">MKDIVSYKCLKCGITENIPREVVEYFDEMDQSNIDEPPCFSCEKCGGTMRPKEYDGVYGKKYKL</sequence>
<proteinExistence type="predicted"/>
<gene>
    <name evidence="1" type="ORF">CLBCK_50980</name>
</gene>
<protein>
    <submittedName>
        <fullName evidence="1">Uncharacterized protein</fullName>
    </submittedName>
</protein>
<dbReference type="EMBL" id="LZZI01000303">
    <property type="protein sequence ID" value="OOM51071.1"/>
    <property type="molecule type" value="Genomic_DNA"/>
</dbReference>
<accession>A0A1B9BGC1</accession>